<evidence type="ECO:0000313" key="2">
    <source>
        <dbReference type="EMBL" id="KIM53905.1"/>
    </source>
</evidence>
<dbReference type="AlphaFoldDB" id="A0A0C3CZC4"/>
<feature type="compositionally biased region" description="Basic residues" evidence="1">
    <location>
        <begin position="1"/>
        <end position="10"/>
    </location>
</feature>
<keyword evidence="3" id="KW-1185">Reference proteome</keyword>
<reference evidence="2 3" key="1">
    <citation type="submission" date="2014-04" db="EMBL/GenBank/DDBJ databases">
        <authorList>
            <consortium name="DOE Joint Genome Institute"/>
            <person name="Kuo A."/>
            <person name="Kohler A."/>
            <person name="Nagy L.G."/>
            <person name="Floudas D."/>
            <person name="Copeland A."/>
            <person name="Barry K.W."/>
            <person name="Cichocki N."/>
            <person name="Veneault-Fourrey C."/>
            <person name="LaButti K."/>
            <person name="Lindquist E.A."/>
            <person name="Lipzen A."/>
            <person name="Lundell T."/>
            <person name="Morin E."/>
            <person name="Murat C."/>
            <person name="Sun H."/>
            <person name="Tunlid A."/>
            <person name="Henrissat B."/>
            <person name="Grigoriev I.V."/>
            <person name="Hibbett D.S."/>
            <person name="Martin F."/>
            <person name="Nordberg H.P."/>
            <person name="Cantor M.N."/>
            <person name="Hua S.X."/>
        </authorList>
    </citation>
    <scope>NUCLEOTIDE SEQUENCE [LARGE SCALE GENOMIC DNA]</scope>
    <source>
        <strain evidence="2 3">Foug A</strain>
    </source>
</reference>
<dbReference type="InParanoid" id="A0A0C3CZC4"/>
<evidence type="ECO:0000313" key="3">
    <source>
        <dbReference type="Proteomes" id="UP000053989"/>
    </source>
</evidence>
<dbReference type="HOGENOM" id="CLU_3051712_0_0_1"/>
<proteinExistence type="predicted"/>
<feature type="region of interest" description="Disordered" evidence="1">
    <location>
        <begin position="1"/>
        <end position="25"/>
    </location>
</feature>
<accession>A0A0C3CZC4</accession>
<organism evidence="2 3">
    <name type="scientific">Scleroderma citrinum Foug A</name>
    <dbReference type="NCBI Taxonomy" id="1036808"/>
    <lineage>
        <taxon>Eukaryota</taxon>
        <taxon>Fungi</taxon>
        <taxon>Dikarya</taxon>
        <taxon>Basidiomycota</taxon>
        <taxon>Agaricomycotina</taxon>
        <taxon>Agaricomycetes</taxon>
        <taxon>Agaricomycetidae</taxon>
        <taxon>Boletales</taxon>
        <taxon>Sclerodermatineae</taxon>
        <taxon>Sclerodermataceae</taxon>
        <taxon>Scleroderma</taxon>
    </lineage>
</organism>
<name>A0A0C3CZC4_9AGAM</name>
<gene>
    <name evidence="2" type="ORF">SCLCIDRAFT_1222431</name>
</gene>
<dbReference type="EMBL" id="KN822166">
    <property type="protein sequence ID" value="KIM53905.1"/>
    <property type="molecule type" value="Genomic_DNA"/>
</dbReference>
<sequence length="54" mass="6383">MTLRRHHVGCRRADHEPTLPPPHYQDSRYETTLHEPNDVVEIRVGEANRCQHVQ</sequence>
<dbReference type="Proteomes" id="UP000053989">
    <property type="component" value="Unassembled WGS sequence"/>
</dbReference>
<reference evidence="3" key="2">
    <citation type="submission" date="2015-01" db="EMBL/GenBank/DDBJ databases">
        <title>Evolutionary Origins and Diversification of the Mycorrhizal Mutualists.</title>
        <authorList>
            <consortium name="DOE Joint Genome Institute"/>
            <consortium name="Mycorrhizal Genomics Consortium"/>
            <person name="Kohler A."/>
            <person name="Kuo A."/>
            <person name="Nagy L.G."/>
            <person name="Floudas D."/>
            <person name="Copeland A."/>
            <person name="Barry K.W."/>
            <person name="Cichocki N."/>
            <person name="Veneault-Fourrey C."/>
            <person name="LaButti K."/>
            <person name="Lindquist E.A."/>
            <person name="Lipzen A."/>
            <person name="Lundell T."/>
            <person name="Morin E."/>
            <person name="Murat C."/>
            <person name="Riley R."/>
            <person name="Ohm R."/>
            <person name="Sun H."/>
            <person name="Tunlid A."/>
            <person name="Henrissat B."/>
            <person name="Grigoriev I.V."/>
            <person name="Hibbett D.S."/>
            <person name="Martin F."/>
        </authorList>
    </citation>
    <scope>NUCLEOTIDE SEQUENCE [LARGE SCALE GENOMIC DNA]</scope>
    <source>
        <strain evidence="3">Foug A</strain>
    </source>
</reference>
<evidence type="ECO:0000256" key="1">
    <source>
        <dbReference type="SAM" id="MobiDB-lite"/>
    </source>
</evidence>
<protein>
    <submittedName>
        <fullName evidence="2">Uncharacterized protein</fullName>
    </submittedName>
</protein>